<proteinExistence type="predicted"/>
<evidence type="ECO:0000256" key="2">
    <source>
        <dbReference type="SAM" id="MobiDB-lite"/>
    </source>
</evidence>
<dbReference type="PANTHER" id="PTHR12877:SF15">
    <property type="entry name" value="RHO GUANINE NUCLEOTIDE EXCHANGE FACTOR 17"/>
    <property type="match status" value="1"/>
</dbReference>
<accession>A0A1B0DKP9</accession>
<dbReference type="AlphaFoldDB" id="A0A1B0DKP9"/>
<evidence type="ECO:0000256" key="1">
    <source>
        <dbReference type="ARBA" id="ARBA00022658"/>
    </source>
</evidence>
<sequence length="178" mass="19090">MVVSQHGVWISIQNSSVLKCFHSKTYEIVVEVNVSGPVSKMLSNCDDIIRQHKAACLRITALLACRDLICIGTSAGVLLVIQGGGSASGRSLMNSNPVPMPHGHTGHVRFLTCVETSEGSGSNSNSRKGSQTKHKKESSILLISGGDGCEDFRNSNINSMNDIAGREDSTNHLLLWKV</sequence>
<organism evidence="3 4">
    <name type="scientific">Phlebotomus papatasi</name>
    <name type="common">Sandfly</name>
    <dbReference type="NCBI Taxonomy" id="29031"/>
    <lineage>
        <taxon>Eukaryota</taxon>
        <taxon>Metazoa</taxon>
        <taxon>Ecdysozoa</taxon>
        <taxon>Arthropoda</taxon>
        <taxon>Hexapoda</taxon>
        <taxon>Insecta</taxon>
        <taxon>Pterygota</taxon>
        <taxon>Neoptera</taxon>
        <taxon>Endopterygota</taxon>
        <taxon>Diptera</taxon>
        <taxon>Nematocera</taxon>
        <taxon>Psychodoidea</taxon>
        <taxon>Psychodidae</taxon>
        <taxon>Phlebotomus</taxon>
        <taxon>Phlebotomus</taxon>
    </lineage>
</organism>
<name>A0A1B0DKP9_PHLPP</name>
<dbReference type="PANTHER" id="PTHR12877">
    <property type="entry name" value="RHO GUANINE NUCLEOTIDE EXCHANGE FACTOR"/>
    <property type="match status" value="1"/>
</dbReference>
<dbReference type="GO" id="GO:0030036">
    <property type="term" value="P:actin cytoskeleton organization"/>
    <property type="evidence" value="ECO:0007669"/>
    <property type="project" value="TreeGrafter"/>
</dbReference>
<dbReference type="VEuPathDB" id="VectorBase:PPAPM1_007371"/>
<keyword evidence="4" id="KW-1185">Reference proteome</keyword>
<keyword evidence="1" id="KW-0344">Guanine-nucleotide releasing factor</keyword>
<dbReference type="EnsemblMetazoa" id="PPAI008843-RA">
    <property type="protein sequence ID" value="PPAI008843-PA"/>
    <property type="gene ID" value="PPAI008843"/>
</dbReference>
<evidence type="ECO:0000313" key="3">
    <source>
        <dbReference type="EnsemblMetazoa" id="PPAI008843-PA"/>
    </source>
</evidence>
<dbReference type="Pfam" id="PF19056">
    <property type="entry name" value="WD40_2"/>
    <property type="match status" value="1"/>
</dbReference>
<protein>
    <submittedName>
        <fullName evidence="3">Uncharacterized protein</fullName>
    </submittedName>
</protein>
<dbReference type="VEuPathDB" id="VectorBase:PPAI008843"/>
<dbReference type="Proteomes" id="UP000092462">
    <property type="component" value="Unassembled WGS sequence"/>
</dbReference>
<dbReference type="InterPro" id="IPR039919">
    <property type="entry name" value="ARHGEF10/ARHGEF17"/>
</dbReference>
<evidence type="ECO:0000313" key="4">
    <source>
        <dbReference type="Proteomes" id="UP000092462"/>
    </source>
</evidence>
<feature type="compositionally biased region" description="Low complexity" evidence="2">
    <location>
        <begin position="117"/>
        <end position="129"/>
    </location>
</feature>
<dbReference type="GO" id="GO:0005085">
    <property type="term" value="F:guanyl-nucleotide exchange factor activity"/>
    <property type="evidence" value="ECO:0007669"/>
    <property type="project" value="UniProtKB-KW"/>
</dbReference>
<feature type="region of interest" description="Disordered" evidence="2">
    <location>
        <begin position="116"/>
        <end position="138"/>
    </location>
</feature>
<reference evidence="3" key="1">
    <citation type="submission" date="2022-08" db="UniProtKB">
        <authorList>
            <consortium name="EnsemblMetazoa"/>
        </authorList>
    </citation>
    <scope>IDENTIFICATION</scope>
    <source>
        <strain evidence="3">Israel</strain>
    </source>
</reference>
<dbReference type="EMBL" id="AJVK01068185">
    <property type="status" value="NOT_ANNOTATED_CDS"/>
    <property type="molecule type" value="Genomic_DNA"/>
</dbReference>